<evidence type="ECO:0000313" key="3">
    <source>
        <dbReference type="EMBL" id="ELZ32785.1"/>
    </source>
</evidence>
<organism evidence="3 4">
    <name type="scientific">Halogeometricum pallidum JCM 14848</name>
    <dbReference type="NCBI Taxonomy" id="1227487"/>
    <lineage>
        <taxon>Archaea</taxon>
        <taxon>Methanobacteriati</taxon>
        <taxon>Methanobacteriota</taxon>
        <taxon>Stenosarchaea group</taxon>
        <taxon>Halobacteria</taxon>
        <taxon>Halobacteriales</taxon>
        <taxon>Haloferacaceae</taxon>
        <taxon>Halogeometricum</taxon>
    </lineage>
</organism>
<dbReference type="AlphaFoldDB" id="M0DBA6"/>
<dbReference type="EMBL" id="AOIV01000010">
    <property type="protein sequence ID" value="ELZ32785.1"/>
    <property type="molecule type" value="Genomic_DNA"/>
</dbReference>
<keyword evidence="4" id="KW-1185">Reference proteome</keyword>
<accession>M0DBA6</accession>
<dbReference type="InterPro" id="IPR058448">
    <property type="entry name" value="DUF8135"/>
</dbReference>
<evidence type="ECO:0000313" key="4">
    <source>
        <dbReference type="Proteomes" id="UP000011513"/>
    </source>
</evidence>
<feature type="compositionally biased region" description="Acidic residues" evidence="1">
    <location>
        <begin position="1"/>
        <end position="13"/>
    </location>
</feature>
<dbReference type="RefSeq" id="WP_008384875.1">
    <property type="nucleotide sequence ID" value="NZ_AOIV01000010.1"/>
</dbReference>
<evidence type="ECO:0000256" key="1">
    <source>
        <dbReference type="SAM" id="MobiDB-lite"/>
    </source>
</evidence>
<feature type="region of interest" description="Disordered" evidence="1">
    <location>
        <begin position="1"/>
        <end position="45"/>
    </location>
</feature>
<sequence>MGDATNDENDDPLSDLADRVGRRRAERTESEENGAPEASPFESMAVESVDSETLWTELVDDHPATAGVAAEAEAVEGASGDLEHVVPKRSFCQSCPHFAVPPAFACTRGGTEIVEVADADRFRVRNCPVVRGSDPDERR</sequence>
<dbReference type="OrthoDB" id="204982at2157"/>
<dbReference type="eggNOG" id="arCOG07556">
    <property type="taxonomic scope" value="Archaea"/>
</dbReference>
<dbReference type="Pfam" id="PF26456">
    <property type="entry name" value="DUF8135"/>
    <property type="match status" value="1"/>
</dbReference>
<feature type="domain" description="DUF8135" evidence="2">
    <location>
        <begin position="84"/>
        <end position="131"/>
    </location>
</feature>
<comment type="caution">
    <text evidence="3">The sequence shown here is derived from an EMBL/GenBank/DDBJ whole genome shotgun (WGS) entry which is preliminary data.</text>
</comment>
<protein>
    <recommendedName>
        <fullName evidence="2">DUF8135 domain-containing protein</fullName>
    </recommendedName>
</protein>
<evidence type="ECO:0000259" key="2">
    <source>
        <dbReference type="Pfam" id="PF26456"/>
    </source>
</evidence>
<gene>
    <name evidence="3" type="ORF">C474_05915</name>
</gene>
<dbReference type="InParanoid" id="M0DBA6"/>
<proteinExistence type="predicted"/>
<name>M0DBA6_HALPD</name>
<dbReference type="Proteomes" id="UP000011513">
    <property type="component" value="Unassembled WGS sequence"/>
</dbReference>
<reference evidence="3 4" key="1">
    <citation type="journal article" date="2014" name="PLoS Genet.">
        <title>Phylogenetically driven sequencing of extremely halophilic archaea reveals strategies for static and dynamic osmo-response.</title>
        <authorList>
            <person name="Becker E.A."/>
            <person name="Seitzer P.M."/>
            <person name="Tritt A."/>
            <person name="Larsen D."/>
            <person name="Krusor M."/>
            <person name="Yao A.I."/>
            <person name="Wu D."/>
            <person name="Madern D."/>
            <person name="Eisen J.A."/>
            <person name="Darling A.E."/>
            <person name="Facciotti M.T."/>
        </authorList>
    </citation>
    <scope>NUCLEOTIDE SEQUENCE [LARGE SCALE GENOMIC DNA]</scope>
    <source>
        <strain evidence="3 4">JCM 14848</strain>
    </source>
</reference>